<dbReference type="Pfam" id="PF13279">
    <property type="entry name" value="4HBT_2"/>
    <property type="match status" value="1"/>
</dbReference>
<dbReference type="AlphaFoldDB" id="A0A250DPV9"/>
<dbReference type="KEGG" id="vbo:CKY39_24995"/>
<dbReference type="SUPFAM" id="SSF54637">
    <property type="entry name" value="Thioesterase/thiol ester dehydrase-isomerase"/>
    <property type="match status" value="1"/>
</dbReference>
<reference evidence="1 2" key="1">
    <citation type="submission" date="2017-09" db="EMBL/GenBank/DDBJ databases">
        <title>The diverse metabolic capabilities of V. boronicumulans make it an excellent choice for continued studies on novel biodegradation.</title>
        <authorList>
            <person name="Sun S."/>
        </authorList>
    </citation>
    <scope>NUCLEOTIDE SEQUENCE [LARGE SCALE GENOMIC DNA]</scope>
    <source>
        <strain evidence="1 2">J1</strain>
    </source>
</reference>
<dbReference type="EMBL" id="CP023284">
    <property type="protein sequence ID" value="ATA56131.1"/>
    <property type="molecule type" value="Genomic_DNA"/>
</dbReference>
<evidence type="ECO:0000313" key="2">
    <source>
        <dbReference type="Proteomes" id="UP000217154"/>
    </source>
</evidence>
<accession>A0A250DPV9</accession>
<name>A0A250DPV9_9BURK</name>
<proteinExistence type="predicted"/>
<evidence type="ECO:0000313" key="1">
    <source>
        <dbReference type="EMBL" id="ATA56131.1"/>
    </source>
</evidence>
<sequence length="155" mass="16746">MSGEGGGVEFQRPRLIRFSDCDPAGIVFYPQYFVMLNGLVEDWVSEGLGVGYHALIGERRVGLPTVKLDADFRAVSRMGDQVTLGLSVAQLSSRSITLALRCFEPTTGELRMQVRQVLVTTSLDTHRAIAVPDDMRAAILRDAPALAAAEPAGKA</sequence>
<gene>
    <name evidence="1" type="ORF">CKY39_24995</name>
</gene>
<dbReference type="RefSeq" id="WP_095746369.1">
    <property type="nucleotide sequence ID" value="NZ_CP023284.1"/>
</dbReference>
<protein>
    <submittedName>
        <fullName evidence="1">4-hydroxybenzoyl-CoA thioesterase</fullName>
    </submittedName>
</protein>
<dbReference type="Gene3D" id="3.10.129.10">
    <property type="entry name" value="Hotdog Thioesterase"/>
    <property type="match status" value="1"/>
</dbReference>
<dbReference type="InterPro" id="IPR029069">
    <property type="entry name" value="HotDog_dom_sf"/>
</dbReference>
<dbReference type="Proteomes" id="UP000217154">
    <property type="component" value="Chromosome"/>
</dbReference>
<dbReference type="CDD" id="cd00586">
    <property type="entry name" value="4HBT"/>
    <property type="match status" value="1"/>
</dbReference>
<organism evidence="1 2">
    <name type="scientific">Variovorax boronicumulans</name>
    <dbReference type="NCBI Taxonomy" id="436515"/>
    <lineage>
        <taxon>Bacteria</taxon>
        <taxon>Pseudomonadati</taxon>
        <taxon>Pseudomonadota</taxon>
        <taxon>Betaproteobacteria</taxon>
        <taxon>Burkholderiales</taxon>
        <taxon>Comamonadaceae</taxon>
        <taxon>Variovorax</taxon>
    </lineage>
</organism>